<name>A0AAV5W2N5_9BILA</name>
<protein>
    <submittedName>
        <fullName evidence="1">Uncharacterized protein</fullName>
    </submittedName>
</protein>
<gene>
    <name evidence="1" type="ORF">PFISCL1PPCAC_16252</name>
</gene>
<dbReference type="AlphaFoldDB" id="A0AAV5W2N5"/>
<accession>A0AAV5W2N5</accession>
<dbReference type="EMBL" id="BTSY01000004">
    <property type="protein sequence ID" value="GMT24955.1"/>
    <property type="molecule type" value="Genomic_DNA"/>
</dbReference>
<evidence type="ECO:0000313" key="1">
    <source>
        <dbReference type="EMBL" id="GMT24955.1"/>
    </source>
</evidence>
<dbReference type="Proteomes" id="UP001432322">
    <property type="component" value="Unassembled WGS sequence"/>
</dbReference>
<evidence type="ECO:0000313" key="2">
    <source>
        <dbReference type="Proteomes" id="UP001432322"/>
    </source>
</evidence>
<comment type="caution">
    <text evidence="1">The sequence shown here is derived from an EMBL/GenBank/DDBJ whole genome shotgun (WGS) entry which is preliminary data.</text>
</comment>
<reference evidence="1" key="1">
    <citation type="submission" date="2023-10" db="EMBL/GenBank/DDBJ databases">
        <title>Genome assembly of Pristionchus species.</title>
        <authorList>
            <person name="Yoshida K."/>
            <person name="Sommer R.J."/>
        </authorList>
    </citation>
    <scope>NUCLEOTIDE SEQUENCE</scope>
    <source>
        <strain evidence="1">RS5133</strain>
    </source>
</reference>
<sequence length="137" mass="16059">DCFLLDRMRREAFNEKFGVVSVEREFEWPEEKETKENCYLLWMNVSSIGKMSIDAQSTDRAYSKDGKYTHVYQKLEGEAHRLKGRVEEIVEDCETAEEFKETILIVGYDSDSGTFYSASRSGQAFITEKVWRNERVE</sequence>
<organism evidence="1 2">
    <name type="scientific">Pristionchus fissidentatus</name>
    <dbReference type="NCBI Taxonomy" id="1538716"/>
    <lineage>
        <taxon>Eukaryota</taxon>
        <taxon>Metazoa</taxon>
        <taxon>Ecdysozoa</taxon>
        <taxon>Nematoda</taxon>
        <taxon>Chromadorea</taxon>
        <taxon>Rhabditida</taxon>
        <taxon>Rhabditina</taxon>
        <taxon>Diplogasteromorpha</taxon>
        <taxon>Diplogasteroidea</taxon>
        <taxon>Neodiplogasteridae</taxon>
        <taxon>Pristionchus</taxon>
    </lineage>
</organism>
<feature type="non-terminal residue" evidence="1">
    <location>
        <position position="1"/>
    </location>
</feature>
<proteinExistence type="predicted"/>
<keyword evidence="2" id="KW-1185">Reference proteome</keyword>
<feature type="non-terminal residue" evidence="1">
    <location>
        <position position="137"/>
    </location>
</feature>